<dbReference type="AlphaFoldDB" id="A0AAV6W9X6"/>
<proteinExistence type="predicted"/>
<gene>
    <name evidence="1" type="ORF">BUALT_Bualt16G0053100</name>
</gene>
<accession>A0AAV6W9X6</accession>
<keyword evidence="2" id="KW-1185">Reference proteome</keyword>
<protein>
    <submittedName>
        <fullName evidence="1">Uncharacterized protein</fullName>
    </submittedName>
</protein>
<evidence type="ECO:0000313" key="1">
    <source>
        <dbReference type="EMBL" id="KAG8367251.1"/>
    </source>
</evidence>
<sequence>MCPNYGKPSYCGVFDWLDPEICERGKELLPDMHKRIMRMEDDIYWFNRREKILKDELLEYKKRENSLEYVIMDCKRRERNLEAELIDCNRREQHLEMELHSYKLKLREYDQLAKKRHIKCLAYLVDLAAVDSFAEVEVDIEMEFEVKADVEGGFLVALTCEAVFTAVLLDWEPFFAPVALECEEVLAATIGYLGGFQKVLRPATGADMD</sequence>
<dbReference type="EMBL" id="WHWC01000016">
    <property type="protein sequence ID" value="KAG8367251.1"/>
    <property type="molecule type" value="Genomic_DNA"/>
</dbReference>
<evidence type="ECO:0000313" key="2">
    <source>
        <dbReference type="Proteomes" id="UP000826271"/>
    </source>
</evidence>
<reference evidence="1" key="1">
    <citation type="submission" date="2019-10" db="EMBL/GenBank/DDBJ databases">
        <authorList>
            <person name="Zhang R."/>
            <person name="Pan Y."/>
            <person name="Wang J."/>
            <person name="Ma R."/>
            <person name="Yu S."/>
        </authorList>
    </citation>
    <scope>NUCLEOTIDE SEQUENCE</scope>
    <source>
        <strain evidence="1">LA-IB0</strain>
        <tissue evidence="1">Leaf</tissue>
    </source>
</reference>
<name>A0AAV6W9X6_9LAMI</name>
<comment type="caution">
    <text evidence="1">The sequence shown here is derived from an EMBL/GenBank/DDBJ whole genome shotgun (WGS) entry which is preliminary data.</text>
</comment>
<organism evidence="1 2">
    <name type="scientific">Buddleja alternifolia</name>
    <dbReference type="NCBI Taxonomy" id="168488"/>
    <lineage>
        <taxon>Eukaryota</taxon>
        <taxon>Viridiplantae</taxon>
        <taxon>Streptophyta</taxon>
        <taxon>Embryophyta</taxon>
        <taxon>Tracheophyta</taxon>
        <taxon>Spermatophyta</taxon>
        <taxon>Magnoliopsida</taxon>
        <taxon>eudicotyledons</taxon>
        <taxon>Gunneridae</taxon>
        <taxon>Pentapetalae</taxon>
        <taxon>asterids</taxon>
        <taxon>lamiids</taxon>
        <taxon>Lamiales</taxon>
        <taxon>Scrophulariaceae</taxon>
        <taxon>Buddlejeae</taxon>
        <taxon>Buddleja</taxon>
    </lineage>
</organism>
<dbReference type="Proteomes" id="UP000826271">
    <property type="component" value="Unassembled WGS sequence"/>
</dbReference>